<organism evidence="1 2">
    <name type="scientific">Dactylonectria macrodidyma</name>
    <dbReference type="NCBI Taxonomy" id="307937"/>
    <lineage>
        <taxon>Eukaryota</taxon>
        <taxon>Fungi</taxon>
        <taxon>Dikarya</taxon>
        <taxon>Ascomycota</taxon>
        <taxon>Pezizomycotina</taxon>
        <taxon>Sordariomycetes</taxon>
        <taxon>Hypocreomycetidae</taxon>
        <taxon>Hypocreales</taxon>
        <taxon>Nectriaceae</taxon>
        <taxon>Dactylonectria</taxon>
    </lineage>
</organism>
<keyword evidence="2" id="KW-1185">Reference proteome</keyword>
<name>A0A9P9EXM7_9HYPO</name>
<reference evidence="1" key="1">
    <citation type="journal article" date="2021" name="Nat. Commun.">
        <title>Genetic determinants of endophytism in the Arabidopsis root mycobiome.</title>
        <authorList>
            <person name="Mesny F."/>
            <person name="Miyauchi S."/>
            <person name="Thiergart T."/>
            <person name="Pickel B."/>
            <person name="Atanasova L."/>
            <person name="Karlsson M."/>
            <person name="Huettel B."/>
            <person name="Barry K.W."/>
            <person name="Haridas S."/>
            <person name="Chen C."/>
            <person name="Bauer D."/>
            <person name="Andreopoulos W."/>
            <person name="Pangilinan J."/>
            <person name="LaButti K."/>
            <person name="Riley R."/>
            <person name="Lipzen A."/>
            <person name="Clum A."/>
            <person name="Drula E."/>
            <person name="Henrissat B."/>
            <person name="Kohler A."/>
            <person name="Grigoriev I.V."/>
            <person name="Martin F.M."/>
            <person name="Hacquard S."/>
        </authorList>
    </citation>
    <scope>NUCLEOTIDE SEQUENCE</scope>
    <source>
        <strain evidence="1">MPI-CAGE-AT-0147</strain>
    </source>
</reference>
<sequence length="237" mass="26596">MSQKGGQSCRLGHSARWWPLFRPVPMPSVSSPGRWRTPRVGQRSLGAEFGSHPIRPPAYCLRHPLSISLGFNSRPHRLVTADDGHMLSSASHSPTLSHTLFGGHFSDSRFFFSGLFIPTPIFGTYLPNPVFVWPATQHRRVLSPEAYQRWSLVFTHHVLHCIFFSQHGIGNTGMGSMGNTSWLITTPPTTGFGAHRSTRACFSMFWRHHGFIGLSLDTLGSFTLSFDHRSRFDLQIP</sequence>
<evidence type="ECO:0000313" key="2">
    <source>
        <dbReference type="Proteomes" id="UP000738349"/>
    </source>
</evidence>
<comment type="caution">
    <text evidence="1">The sequence shown here is derived from an EMBL/GenBank/DDBJ whole genome shotgun (WGS) entry which is preliminary data.</text>
</comment>
<dbReference type="Proteomes" id="UP000738349">
    <property type="component" value="Unassembled WGS sequence"/>
</dbReference>
<protein>
    <submittedName>
        <fullName evidence="1">Uncharacterized protein</fullName>
    </submittedName>
</protein>
<dbReference type="EMBL" id="JAGMUV010000008">
    <property type="protein sequence ID" value="KAH7146420.1"/>
    <property type="molecule type" value="Genomic_DNA"/>
</dbReference>
<accession>A0A9P9EXM7</accession>
<dbReference type="AlphaFoldDB" id="A0A9P9EXM7"/>
<proteinExistence type="predicted"/>
<evidence type="ECO:0000313" key="1">
    <source>
        <dbReference type="EMBL" id="KAH7146420.1"/>
    </source>
</evidence>
<gene>
    <name evidence="1" type="ORF">EDB81DRAFT_492554</name>
</gene>